<dbReference type="Proteomes" id="UP000005237">
    <property type="component" value="Unassembled WGS sequence"/>
</dbReference>
<evidence type="ECO:0000256" key="5">
    <source>
        <dbReference type="SAM" id="Phobius"/>
    </source>
</evidence>
<evidence type="ECO:0000256" key="2">
    <source>
        <dbReference type="ARBA" id="ARBA00022692"/>
    </source>
</evidence>
<feature type="transmembrane region" description="Helical" evidence="5">
    <location>
        <begin position="240"/>
        <end position="263"/>
    </location>
</feature>
<dbReference type="GO" id="GO:0008528">
    <property type="term" value="F:G protein-coupled peptide receptor activity"/>
    <property type="evidence" value="ECO:0007669"/>
    <property type="project" value="InterPro"/>
</dbReference>
<dbReference type="PANTHER" id="PTHR46846">
    <property type="entry name" value="SERPENTINE RECEPTOR, CLASS W-RELATED"/>
    <property type="match status" value="1"/>
</dbReference>
<dbReference type="EnsemblMetazoa" id="CJA04829.1">
    <property type="protein sequence ID" value="CJA04829.1"/>
    <property type="gene ID" value="WBGene00124033"/>
</dbReference>
<dbReference type="PROSITE" id="PS50262">
    <property type="entry name" value="G_PROTEIN_RECEP_F1_2"/>
    <property type="match status" value="1"/>
</dbReference>
<accession>A0A8R1HKV8</accession>
<evidence type="ECO:0000313" key="7">
    <source>
        <dbReference type="EnsemblMetazoa" id="CJA04829.1"/>
    </source>
</evidence>
<reference evidence="7" key="2">
    <citation type="submission" date="2022-06" db="UniProtKB">
        <authorList>
            <consortium name="EnsemblMetazoa"/>
        </authorList>
    </citation>
    <scope>IDENTIFICATION</scope>
    <source>
        <strain evidence="7">DF5081</strain>
    </source>
</reference>
<keyword evidence="3 5" id="KW-1133">Transmembrane helix</keyword>
<evidence type="ECO:0000256" key="4">
    <source>
        <dbReference type="ARBA" id="ARBA00023136"/>
    </source>
</evidence>
<protein>
    <submittedName>
        <fullName evidence="7">G_PROTEIN_RECEP_F1_2 domain-containing protein</fullName>
    </submittedName>
</protein>
<dbReference type="Pfam" id="PF10324">
    <property type="entry name" value="7TM_GPCR_Srw"/>
    <property type="match status" value="1"/>
</dbReference>
<dbReference type="SUPFAM" id="SSF81321">
    <property type="entry name" value="Family A G protein-coupled receptor-like"/>
    <property type="match status" value="1"/>
</dbReference>
<feature type="domain" description="G-protein coupled receptors family 1 profile" evidence="6">
    <location>
        <begin position="56"/>
        <end position="294"/>
    </location>
</feature>
<feature type="transmembrane region" description="Helical" evidence="5">
    <location>
        <begin position="47"/>
        <end position="65"/>
    </location>
</feature>
<feature type="transmembrane region" description="Helical" evidence="5">
    <location>
        <begin position="72"/>
        <end position="91"/>
    </location>
</feature>
<evidence type="ECO:0000313" key="8">
    <source>
        <dbReference type="Proteomes" id="UP000005237"/>
    </source>
</evidence>
<dbReference type="PANTHER" id="PTHR46846:SF2">
    <property type="entry name" value="G-PROTEIN COUPLED RECEPTORS FAMILY 1 PROFILE DOMAIN-CONTAINING PROTEIN"/>
    <property type="match status" value="1"/>
</dbReference>
<keyword evidence="4 5" id="KW-0472">Membrane</keyword>
<dbReference type="InterPro" id="IPR017452">
    <property type="entry name" value="GPCR_Rhodpsn_7TM"/>
</dbReference>
<feature type="transmembrane region" description="Helical" evidence="5">
    <location>
        <begin position="139"/>
        <end position="159"/>
    </location>
</feature>
<keyword evidence="2 5" id="KW-0812">Transmembrane</keyword>
<feature type="transmembrane region" description="Helical" evidence="5">
    <location>
        <begin position="171"/>
        <end position="189"/>
    </location>
</feature>
<dbReference type="GO" id="GO:0016020">
    <property type="term" value="C:membrane"/>
    <property type="evidence" value="ECO:0007669"/>
    <property type="project" value="UniProtKB-SubCell"/>
</dbReference>
<reference evidence="8" key="1">
    <citation type="submission" date="2010-08" db="EMBL/GenBank/DDBJ databases">
        <authorList>
            <consortium name="Caenorhabditis japonica Sequencing Consortium"/>
            <person name="Wilson R.K."/>
        </authorList>
    </citation>
    <scope>NUCLEOTIDE SEQUENCE [LARGE SCALE GENOMIC DNA]</scope>
    <source>
        <strain evidence="8">DF5081</strain>
    </source>
</reference>
<dbReference type="AlphaFoldDB" id="A0A8R1HKV8"/>
<evidence type="ECO:0000256" key="3">
    <source>
        <dbReference type="ARBA" id="ARBA00022989"/>
    </source>
</evidence>
<name>A0A8R1HKV8_CAEJA</name>
<comment type="subcellular location">
    <subcellularLocation>
        <location evidence="1">Membrane</location>
    </subcellularLocation>
</comment>
<evidence type="ECO:0000256" key="1">
    <source>
        <dbReference type="ARBA" id="ARBA00004370"/>
    </source>
</evidence>
<organism evidence="7 8">
    <name type="scientific">Caenorhabditis japonica</name>
    <dbReference type="NCBI Taxonomy" id="281687"/>
    <lineage>
        <taxon>Eukaryota</taxon>
        <taxon>Metazoa</taxon>
        <taxon>Ecdysozoa</taxon>
        <taxon>Nematoda</taxon>
        <taxon>Chromadorea</taxon>
        <taxon>Rhabditida</taxon>
        <taxon>Rhabditina</taxon>
        <taxon>Rhabditomorpha</taxon>
        <taxon>Rhabditoidea</taxon>
        <taxon>Rhabditidae</taxon>
        <taxon>Peloderinae</taxon>
        <taxon>Caenorhabditis</taxon>
    </lineage>
</organism>
<proteinExistence type="predicted"/>
<dbReference type="Gene3D" id="1.20.1070.10">
    <property type="entry name" value="Rhodopsin 7-helix transmembrane proteins"/>
    <property type="match status" value="1"/>
</dbReference>
<dbReference type="InterPro" id="IPR019427">
    <property type="entry name" value="7TM_GPCR_serpentine_rcpt_Srw"/>
</dbReference>
<evidence type="ECO:0000259" key="6">
    <source>
        <dbReference type="PROSITE" id="PS50262"/>
    </source>
</evidence>
<keyword evidence="8" id="KW-1185">Reference proteome</keyword>
<feature type="transmembrane region" description="Helical" evidence="5">
    <location>
        <begin position="284"/>
        <end position="307"/>
    </location>
</feature>
<sequence length="398" mass="45860">MKSNNNVTILTTTETVDTDYDYGSDYPEYDEEDIYKKVYNVSTRLNIYLQMFTVVSNIIHLTILTRKDLRSISIFMLMIAICISDIVNFFLDFYQAAVEIMWLPNVFPGDVTTCLREDYTEVNPGWQAINTVTAITRRLSVWLAILLVLIRTLSVMFPMNQSIQKLVKPKAAVWCISGAFMFWLVYSAWPLVTFRIFWLPDNLNKYCQKFSSNNSASRYLLVAPAELPYLMSNLGFMEGIIKVLPAILYPILTVLLIIELRTIKKRRQNIKKEDGDKSDNTTKLLLFMTIMFTLSEGLAGVLDFLLYNLEALMEWNEDVSYWIITAQYPITNLKTLNAASHGLVCYLMSSQYRDVVAAVFWENPTCFGRNKQRIQKVDGTHTAFSRSTKTRMSRVSNS</sequence>